<dbReference type="InterPro" id="IPR027417">
    <property type="entry name" value="P-loop_NTPase"/>
</dbReference>
<comment type="catalytic activity">
    <reaction evidence="8">
        <text>DNA(n) + a 2'-deoxyribonucleoside 5'-triphosphate = DNA(n+1) + diphosphate</text>
        <dbReference type="Rhea" id="RHEA:22508"/>
        <dbReference type="Rhea" id="RHEA-COMP:17339"/>
        <dbReference type="Rhea" id="RHEA-COMP:17340"/>
        <dbReference type="ChEBI" id="CHEBI:33019"/>
        <dbReference type="ChEBI" id="CHEBI:61560"/>
        <dbReference type="ChEBI" id="CHEBI:173112"/>
        <dbReference type="EC" id="2.7.7.7"/>
    </reaction>
</comment>
<dbReference type="InterPro" id="IPR010372">
    <property type="entry name" value="DNA_pol3_delta_N"/>
</dbReference>
<dbReference type="SUPFAM" id="SSF52540">
    <property type="entry name" value="P-loop containing nucleoside triphosphate hydrolases"/>
    <property type="match status" value="1"/>
</dbReference>
<gene>
    <name evidence="11" type="primary">holA</name>
    <name evidence="11" type="ORF">OCV99_01305</name>
</gene>
<evidence type="ECO:0000256" key="4">
    <source>
        <dbReference type="ARBA" id="ARBA00022695"/>
    </source>
</evidence>
<evidence type="ECO:0000259" key="10">
    <source>
        <dbReference type="Pfam" id="PF21694"/>
    </source>
</evidence>
<dbReference type="GO" id="GO:0003887">
    <property type="term" value="F:DNA-directed DNA polymerase activity"/>
    <property type="evidence" value="ECO:0007669"/>
    <property type="project" value="UniProtKB-EC"/>
</dbReference>
<dbReference type="PANTHER" id="PTHR34388">
    <property type="entry name" value="DNA POLYMERASE III SUBUNIT DELTA"/>
    <property type="match status" value="1"/>
</dbReference>
<feature type="domain" description="DNA polymerase III delta N-terminal" evidence="9">
    <location>
        <begin position="17"/>
        <end position="129"/>
    </location>
</feature>
<evidence type="ECO:0000313" key="11">
    <source>
        <dbReference type="EMBL" id="MCU6685202.1"/>
    </source>
</evidence>
<keyword evidence="4 11" id="KW-0548">Nucleotidyltransferase</keyword>
<dbReference type="Pfam" id="PF06144">
    <property type="entry name" value="DNA_pol3_delta"/>
    <property type="match status" value="1"/>
</dbReference>
<evidence type="ECO:0000256" key="3">
    <source>
        <dbReference type="ARBA" id="ARBA00022679"/>
    </source>
</evidence>
<dbReference type="InterPro" id="IPR005790">
    <property type="entry name" value="DNA_polIII_delta"/>
</dbReference>
<dbReference type="EC" id="2.7.7.7" evidence="1"/>
<dbReference type="Proteomes" id="UP001652431">
    <property type="component" value="Unassembled WGS sequence"/>
</dbReference>
<comment type="similarity">
    <text evidence="7">Belongs to the DNA polymerase HolA subunit family.</text>
</comment>
<reference evidence="11 12" key="1">
    <citation type="journal article" date="2021" name="ISME Commun">
        <title>Automated analysis of genomic sequences facilitates high-throughput and comprehensive description of bacteria.</title>
        <authorList>
            <person name="Hitch T.C.A."/>
        </authorList>
    </citation>
    <scope>NUCLEOTIDE SEQUENCE [LARGE SCALE GENOMIC DNA]</scope>
    <source>
        <strain evidence="11 12">Sanger_03</strain>
    </source>
</reference>
<dbReference type="Gene3D" id="1.10.8.60">
    <property type="match status" value="1"/>
</dbReference>
<dbReference type="NCBIfam" id="TIGR01128">
    <property type="entry name" value="holA"/>
    <property type="match status" value="1"/>
</dbReference>
<keyword evidence="3 11" id="KW-0808">Transferase</keyword>
<dbReference type="Pfam" id="PF21694">
    <property type="entry name" value="DNA_pol3_delta_C"/>
    <property type="match status" value="1"/>
</dbReference>
<evidence type="ECO:0000256" key="6">
    <source>
        <dbReference type="ARBA" id="ARBA00022932"/>
    </source>
</evidence>
<dbReference type="Gene3D" id="1.20.272.10">
    <property type="match status" value="1"/>
</dbReference>
<dbReference type="SUPFAM" id="SSF48019">
    <property type="entry name" value="post-AAA+ oligomerization domain-like"/>
    <property type="match status" value="1"/>
</dbReference>
<proteinExistence type="inferred from homology"/>
<accession>A0ABT2RIJ8</accession>
<dbReference type="RefSeq" id="WP_158367756.1">
    <property type="nucleotide sequence ID" value="NZ_JAOQJU010000001.1"/>
</dbReference>
<feature type="domain" description="DNA polymerase III delta subunit-like C-terminal" evidence="10">
    <location>
        <begin position="204"/>
        <end position="323"/>
    </location>
</feature>
<sequence length="328" mass="37966">MKSLNEDIKAGKFKNVYLLFGEEAYLKKQYKDRLTKAMLPEGDTMNYAYYEGKGISIPGIIDLAETMPFFAERRLIVIENSGFFKNAAPELADYIKTMPETTHFLFVEEEVDKRGRMYKAVKDKGRVAEMTRQDEKTLLIWLGRTVRREGKQIQESTLRYLLSIAGTDMENLEKELEKLLCYTMDKTEITREDIDAICTVQITNKIFDMVEAVALKKQKTALNYYYDLLALKEPPMRILYLLSRQFKQLLEVRELSKKGYGKKQIAEAAGLHPFVAGKYISQCKAFSGSELRRILEEAADLEERVKTGRLNDRMSVELFIVKYSGKER</sequence>
<comment type="caution">
    <text evidence="11">The sequence shown here is derived from an EMBL/GenBank/DDBJ whole genome shotgun (WGS) entry which is preliminary data.</text>
</comment>
<dbReference type="InterPro" id="IPR008921">
    <property type="entry name" value="DNA_pol3_clamp-load_cplx_C"/>
</dbReference>
<evidence type="ECO:0000313" key="12">
    <source>
        <dbReference type="Proteomes" id="UP001652431"/>
    </source>
</evidence>
<evidence type="ECO:0000256" key="1">
    <source>
        <dbReference type="ARBA" id="ARBA00012417"/>
    </source>
</evidence>
<organism evidence="11 12">
    <name type="scientific">Dorea acetigenes</name>
    <dbReference type="NCBI Taxonomy" id="2981787"/>
    <lineage>
        <taxon>Bacteria</taxon>
        <taxon>Bacillati</taxon>
        <taxon>Bacillota</taxon>
        <taxon>Clostridia</taxon>
        <taxon>Lachnospirales</taxon>
        <taxon>Lachnospiraceae</taxon>
        <taxon>Dorea</taxon>
    </lineage>
</organism>
<dbReference type="InterPro" id="IPR048466">
    <property type="entry name" value="DNA_pol3_delta-like_C"/>
</dbReference>
<evidence type="ECO:0000256" key="7">
    <source>
        <dbReference type="ARBA" id="ARBA00034754"/>
    </source>
</evidence>
<evidence type="ECO:0000256" key="8">
    <source>
        <dbReference type="ARBA" id="ARBA00049244"/>
    </source>
</evidence>
<dbReference type="Gene3D" id="3.40.50.300">
    <property type="entry name" value="P-loop containing nucleotide triphosphate hydrolases"/>
    <property type="match status" value="1"/>
</dbReference>
<name>A0ABT2RIJ8_9FIRM</name>
<dbReference type="EMBL" id="JAOQJU010000001">
    <property type="protein sequence ID" value="MCU6685202.1"/>
    <property type="molecule type" value="Genomic_DNA"/>
</dbReference>
<evidence type="ECO:0000259" key="9">
    <source>
        <dbReference type="Pfam" id="PF06144"/>
    </source>
</evidence>
<protein>
    <recommendedName>
        <fullName evidence="2">DNA polymerase III subunit delta</fullName>
        <ecNumber evidence="1">2.7.7.7</ecNumber>
    </recommendedName>
</protein>
<keyword evidence="6" id="KW-0239">DNA-directed DNA polymerase</keyword>
<dbReference type="PANTHER" id="PTHR34388:SF1">
    <property type="entry name" value="DNA POLYMERASE III SUBUNIT DELTA"/>
    <property type="match status" value="1"/>
</dbReference>
<keyword evidence="12" id="KW-1185">Reference proteome</keyword>
<keyword evidence="5" id="KW-0235">DNA replication</keyword>
<evidence type="ECO:0000256" key="5">
    <source>
        <dbReference type="ARBA" id="ARBA00022705"/>
    </source>
</evidence>
<evidence type="ECO:0000256" key="2">
    <source>
        <dbReference type="ARBA" id="ARBA00017703"/>
    </source>
</evidence>